<feature type="domain" description="C-type lectin" evidence="6">
    <location>
        <begin position="1919"/>
        <end position="2041"/>
    </location>
</feature>
<name>A0ABN8PQQ7_9CNID</name>
<dbReference type="PROSITE" id="PS50835">
    <property type="entry name" value="IG_LIKE"/>
    <property type="match status" value="2"/>
</dbReference>
<evidence type="ECO:0000259" key="6">
    <source>
        <dbReference type="PROSITE" id="PS50041"/>
    </source>
</evidence>
<dbReference type="SUPFAM" id="SSF48726">
    <property type="entry name" value="Immunoglobulin"/>
    <property type="match status" value="2"/>
</dbReference>
<dbReference type="EMBL" id="CALNXK010000085">
    <property type="protein sequence ID" value="CAH3148886.1"/>
    <property type="molecule type" value="Genomic_DNA"/>
</dbReference>
<organism evidence="9 10">
    <name type="scientific">Porites lobata</name>
    <dbReference type="NCBI Taxonomy" id="104759"/>
    <lineage>
        <taxon>Eukaryota</taxon>
        <taxon>Metazoa</taxon>
        <taxon>Cnidaria</taxon>
        <taxon>Anthozoa</taxon>
        <taxon>Hexacorallia</taxon>
        <taxon>Scleractinia</taxon>
        <taxon>Fungiina</taxon>
        <taxon>Poritidae</taxon>
        <taxon>Porites</taxon>
    </lineage>
</organism>
<dbReference type="CDD" id="cd00033">
    <property type="entry name" value="CCP"/>
    <property type="match status" value="1"/>
</dbReference>
<dbReference type="InterPro" id="IPR007110">
    <property type="entry name" value="Ig-like_dom"/>
</dbReference>
<feature type="non-terminal residue" evidence="9">
    <location>
        <position position="1"/>
    </location>
</feature>
<dbReference type="Gene3D" id="2.10.50.10">
    <property type="entry name" value="Tumor Necrosis Factor Receptor, subunit A, domain 2"/>
    <property type="match status" value="1"/>
</dbReference>
<dbReference type="CDD" id="cd00037">
    <property type="entry name" value="CLECT"/>
    <property type="match status" value="1"/>
</dbReference>
<accession>A0ABN8PQQ7</accession>
<dbReference type="Gene3D" id="3.10.100.10">
    <property type="entry name" value="Mannose-Binding Protein A, subunit A"/>
    <property type="match status" value="1"/>
</dbReference>
<evidence type="ECO:0000256" key="2">
    <source>
        <dbReference type="ARBA" id="ARBA00023157"/>
    </source>
</evidence>
<dbReference type="SUPFAM" id="SSF57184">
    <property type="entry name" value="Growth factor receptor domain"/>
    <property type="match status" value="1"/>
</dbReference>
<dbReference type="SMART" id="SM00408">
    <property type="entry name" value="IGc2"/>
    <property type="match status" value="2"/>
</dbReference>
<dbReference type="PANTHER" id="PTHR22803">
    <property type="entry name" value="MANNOSE, PHOSPHOLIPASE, LECTIN RECEPTOR RELATED"/>
    <property type="match status" value="1"/>
</dbReference>
<dbReference type="InterPro" id="IPR016186">
    <property type="entry name" value="C-type_lectin-like/link_sf"/>
</dbReference>
<keyword evidence="1" id="KW-0732">Signal</keyword>
<comment type="caution">
    <text evidence="3">Lacks conserved residue(s) required for the propagation of feature annotation.</text>
</comment>
<keyword evidence="10" id="KW-1185">Reference proteome</keyword>
<gene>
    <name evidence="9" type="ORF">PLOB_00046862</name>
</gene>
<dbReference type="InterPro" id="IPR000742">
    <property type="entry name" value="EGF"/>
</dbReference>
<dbReference type="Pfam" id="PF13895">
    <property type="entry name" value="Ig_2"/>
    <property type="match status" value="1"/>
</dbReference>
<dbReference type="PROSITE" id="PS50026">
    <property type="entry name" value="EGF_3"/>
    <property type="match status" value="1"/>
</dbReference>
<dbReference type="SUPFAM" id="SSF57196">
    <property type="entry name" value="EGF/Laminin"/>
    <property type="match status" value="1"/>
</dbReference>
<evidence type="ECO:0000259" key="5">
    <source>
        <dbReference type="PROSITE" id="PS50026"/>
    </source>
</evidence>
<dbReference type="InterPro" id="IPR036179">
    <property type="entry name" value="Ig-like_dom_sf"/>
</dbReference>
<evidence type="ECO:0000256" key="1">
    <source>
        <dbReference type="ARBA" id="ARBA00022729"/>
    </source>
</evidence>
<dbReference type="Pfam" id="PF00084">
    <property type="entry name" value="Sushi"/>
    <property type="match status" value="1"/>
</dbReference>
<evidence type="ECO:0000313" key="9">
    <source>
        <dbReference type="EMBL" id="CAH3148886.1"/>
    </source>
</evidence>
<dbReference type="SMART" id="SM00181">
    <property type="entry name" value="EGF"/>
    <property type="match status" value="2"/>
</dbReference>
<dbReference type="InterPro" id="IPR050111">
    <property type="entry name" value="C-type_lectin/snaclec_domain"/>
</dbReference>
<evidence type="ECO:0000256" key="4">
    <source>
        <dbReference type="PROSITE-ProRule" id="PRU00302"/>
    </source>
</evidence>
<dbReference type="PROSITE" id="PS50923">
    <property type="entry name" value="SUSHI"/>
    <property type="match status" value="1"/>
</dbReference>
<dbReference type="SMART" id="SM00409">
    <property type="entry name" value="IG"/>
    <property type="match status" value="2"/>
</dbReference>
<keyword evidence="4" id="KW-0768">Sushi</keyword>
<dbReference type="SUPFAM" id="SSF56436">
    <property type="entry name" value="C-type lectin-like"/>
    <property type="match status" value="1"/>
</dbReference>
<evidence type="ECO:0000259" key="8">
    <source>
        <dbReference type="PROSITE" id="PS50923"/>
    </source>
</evidence>
<feature type="domain" description="EGF-like" evidence="5">
    <location>
        <begin position="1"/>
        <end position="38"/>
    </location>
</feature>
<dbReference type="Gene3D" id="2.10.70.10">
    <property type="entry name" value="Complement Module, domain 1"/>
    <property type="match status" value="1"/>
</dbReference>
<dbReference type="Gene3D" id="2.10.25.10">
    <property type="entry name" value="Laminin"/>
    <property type="match status" value="1"/>
</dbReference>
<comment type="caution">
    <text evidence="9">The sequence shown here is derived from an EMBL/GenBank/DDBJ whole genome shotgun (WGS) entry which is preliminary data.</text>
</comment>
<dbReference type="InterPro" id="IPR011641">
    <property type="entry name" value="Tyr-kin_ephrin_A/B_rcpt-like"/>
</dbReference>
<dbReference type="Pfam" id="PF07699">
    <property type="entry name" value="Ephrin_rec_like"/>
    <property type="match status" value="1"/>
</dbReference>
<dbReference type="InterPro" id="IPR013783">
    <property type="entry name" value="Ig-like_fold"/>
</dbReference>
<dbReference type="CDD" id="cd00054">
    <property type="entry name" value="EGF_CA"/>
    <property type="match status" value="1"/>
</dbReference>
<dbReference type="InterPro" id="IPR016187">
    <property type="entry name" value="CTDL_fold"/>
</dbReference>
<feature type="domain" description="Ig-like" evidence="7">
    <location>
        <begin position="1542"/>
        <end position="1627"/>
    </location>
</feature>
<reference evidence="9 10" key="1">
    <citation type="submission" date="2022-05" db="EMBL/GenBank/DDBJ databases">
        <authorList>
            <consortium name="Genoscope - CEA"/>
            <person name="William W."/>
        </authorList>
    </citation>
    <scope>NUCLEOTIDE SEQUENCE [LARGE SCALE GENOMIC DNA]</scope>
</reference>
<dbReference type="InterPro" id="IPR003598">
    <property type="entry name" value="Ig_sub2"/>
</dbReference>
<feature type="domain" description="Ig-like" evidence="7">
    <location>
        <begin position="1456"/>
        <end position="1536"/>
    </location>
</feature>
<keyword evidence="3" id="KW-0245">EGF-like domain</keyword>
<keyword evidence="2" id="KW-1015">Disulfide bond</keyword>
<dbReference type="PROSITE" id="PS50041">
    <property type="entry name" value="C_TYPE_LECTIN_2"/>
    <property type="match status" value="1"/>
</dbReference>
<dbReference type="InterPro" id="IPR009030">
    <property type="entry name" value="Growth_fac_rcpt_cys_sf"/>
</dbReference>
<dbReference type="Gene3D" id="2.60.40.10">
    <property type="entry name" value="Immunoglobulins"/>
    <property type="match status" value="2"/>
</dbReference>
<sequence>ELKSCSQKPCKHGGKCKVQHQSFSCECEGTGYEGSECQKGFVTTPVFPKVSASSKTEALHLSARPSNKLTISLFAENGVTFYPSSYLEIVYPETKQKFFVESEKAGIQTISFDLGGPSVGDFEIPEPRFLLVKPRVMVNSSVYSKLFLPKGELPVGCNEYLSKSSSCELRFLSTEVWTGTSPSTKGIVHIKTPSNHYIPLSMVGLSLAELQLSKKSLSQAVSARMSFSDAQNDFHIIDGMCIQRGLTFENRLELINDDALVSSFLRTFSRMSPKWLHIVTEEENNVFDIQNIAVNVAKKVKLNEEHCSVFPLNPSSSIVYIRPTAKYQFWVSDVAVFLSAEGDTCFAADVCKQSVFIRFPKRSASEINDRLAAFRDMKERGIDIKVDSLGLLESFDTHDVKDGEIWNGMQFEKVSTFSYNMWLKGDVTWKMQTPANLEVKFHITGETFNHYEKIDDLFVYRLSRPLDMLLKGKVSAGIKGRSLGQDFKLELAAEDMIGKARLGGENSCEDRVQGVFLNFRTNMNRPFLKTPFYPYVRPVENQQLHFATLVKYSGGRQNRVSNKAEIRRTLTNLRFLVVQAEEIFQKSISMLPKDKVTIEKWIQTAAVLSGKIREFRRVLFLNRAIDIKKVRKLMADINEKIYAVRTSVGLLKHRVSIQASNSPLLAMIENFQSDFPHSVHLKLGGESIQQRLFGVKIYLRCSLCVKNLCLENINTVVTHLDGYGCGSKQFSGKNFYVSGKTPKVVSLSPSKILSLPEGQPITMVFGRESDQVTMTFTAWIQVLGLSQPANATLDNNQLSLKVTGKIFDKFPTEVNVFAKIRNSEDWNSLLYMVEGKMLKSSLLPSKLQSTINKYILVLIENAQRRIKKAETANINAKRKTKDAEAILKVKQITLANASNILDEKTINLVEKRITYARRKIQFNSTLLRYLQFKNQDVCEMKECDSTDLHLTCIPDVCRKEVKTTYTIPICERVIESIPVVRLKKYTKKECYDVTTPKNFTKTGGGWIDDESYTTTGGDTREECFSNSKFKAENKTIKVDSYKCKNNADSIEVISGHEKPYACCNKAIKEKVQILKPDCVDHNSECWENITEFAQQLKRLHNKESALFADFQNMADMARQVNLAQMEVNLARTNVRMATNQVELALAMLEQSQNAQASLSISKIREQEKLGIRLADKVKSLDGKEMISVEGLSFSTSMTSNSKTLLPFVASVKDAEGHNKFVEFPIEFKRLDYYLDSAAKLVVQTLLTKTNSRERRSTHGVFMEDRIGMDSVRRICFFSHKANALFADVIDSLEFLVKSTNEYFEAISSGTEEVDSYSTISVKKTFSSTPQLQVTFSEMMQSLKDHFINITSATKWETILEQWRVHLNVLTGDKNLTECSGIEDCLEFFFYNLDDFYLFEYSQRALEIKESLQEMKRVFTSLLQRNSSFDSVKEIALRAKAVLNKTKDDSVLCGNSPVILKSSPAEVVFLTGETLNLTCLVTNSDEVEIVWIRNERVVEDKHDEVLVLRNADRQTEGAYKCKASNNRGVTVSNVTIVRVHEAPRITIHPSDFRVLVGTETLTMICSGDGAPKPTIEWFFMSRTGNIVKANSSDRLLTKKNLTSQDSGFYYCNVSNIRGSTRSRMARLDVLGFIPGLPRIAVFLKFARCAFDNFPYNTSNCTNHHYTPALQLDYAGVHSFFREITGKMRWAWGQIERLDFSPQSDVSLSFVITANESNVSSYISSDLIAALNSFSISRYKLASDLRSFRAALEERKFHFLWKNELIVSKNGGFAAELVTQKCPAGKEADENGFLCVNCALGYYGMSNGSCVPCPVGTYQSNQGNTECIKCPYIRSQTDLGAVLESQCIDISIPCNISNVTIKHAQVPENGKTRYRTGEKFVLGCQIGYKSVGNGSRECNEGNWTTQEFYCEKTCFPPWTEFKKRCYLVKDVLSYRWKDAYAACRSLNGSQMITIFSEEENDFAANLAKAHVKEKKMTQVQLWLGLTKENAQSPFQWVDGRTLYGSYTNWSPGEPNNSYGRERCTEMLISGMYGTHKWNDIRCDTTGFKAITICEKPLRAGE</sequence>
<dbReference type="Pfam" id="PF00059">
    <property type="entry name" value="Lectin_C"/>
    <property type="match status" value="1"/>
</dbReference>
<evidence type="ECO:0000313" key="10">
    <source>
        <dbReference type="Proteomes" id="UP001159405"/>
    </source>
</evidence>
<dbReference type="Proteomes" id="UP001159405">
    <property type="component" value="Unassembled WGS sequence"/>
</dbReference>
<dbReference type="InterPro" id="IPR000436">
    <property type="entry name" value="Sushi_SCR_CCP_dom"/>
</dbReference>
<dbReference type="SMART" id="SM00034">
    <property type="entry name" value="CLECT"/>
    <property type="match status" value="1"/>
</dbReference>
<proteinExistence type="predicted"/>
<dbReference type="SMART" id="SM00032">
    <property type="entry name" value="CCP"/>
    <property type="match status" value="1"/>
</dbReference>
<dbReference type="InterPro" id="IPR001304">
    <property type="entry name" value="C-type_lectin-like"/>
</dbReference>
<feature type="domain" description="Sushi" evidence="8">
    <location>
        <begin position="1850"/>
        <end position="1910"/>
    </location>
</feature>
<evidence type="ECO:0000256" key="3">
    <source>
        <dbReference type="PROSITE-ProRule" id="PRU00076"/>
    </source>
</evidence>
<evidence type="ECO:0000259" key="7">
    <source>
        <dbReference type="PROSITE" id="PS50835"/>
    </source>
</evidence>
<protein>
    <submittedName>
        <fullName evidence="9">Uncharacterized protein</fullName>
    </submittedName>
</protein>
<dbReference type="SMART" id="SM01411">
    <property type="entry name" value="Ephrin_rec_like"/>
    <property type="match status" value="1"/>
</dbReference>
<dbReference type="InterPro" id="IPR003599">
    <property type="entry name" value="Ig_sub"/>
</dbReference>
<dbReference type="Pfam" id="PF13927">
    <property type="entry name" value="Ig_3"/>
    <property type="match status" value="1"/>
</dbReference>